<dbReference type="CDD" id="cd02440">
    <property type="entry name" value="AdoMet_MTases"/>
    <property type="match status" value="1"/>
</dbReference>
<protein>
    <recommendedName>
        <fullName evidence="4">Class I SAM-dependent methyltransferase</fullName>
    </recommendedName>
</protein>
<evidence type="ECO:0008006" key="4">
    <source>
        <dbReference type="Google" id="ProtNLM"/>
    </source>
</evidence>
<dbReference type="eggNOG" id="COG2519">
    <property type="taxonomic scope" value="Bacteria"/>
</dbReference>
<dbReference type="InterPro" id="IPR029063">
    <property type="entry name" value="SAM-dependent_MTases_sf"/>
</dbReference>
<dbReference type="Gene3D" id="3.40.50.150">
    <property type="entry name" value="Vaccinia Virus protein VP39"/>
    <property type="match status" value="1"/>
</dbReference>
<reference evidence="2 3" key="1">
    <citation type="journal article" date="2011" name="Mol. Biol. Evol.">
        <title>Comparative genomic analysis of fruiting body formation in Myxococcales.</title>
        <authorList>
            <person name="Huntley S."/>
            <person name="Hamann N."/>
            <person name="Wegener-Feldbrugge S."/>
            <person name="Treuner-Lange A."/>
            <person name="Kube M."/>
            <person name="Reinhardt R."/>
            <person name="Klages S."/>
            <person name="Muller R."/>
            <person name="Ronning C.M."/>
            <person name="Nierman W.C."/>
            <person name="Sogaard-Andersen L."/>
        </authorList>
    </citation>
    <scope>NUCLEOTIDE SEQUENCE [LARGE SCALE GENOMIC DNA]</scope>
    <source>
        <strain evidence="2 3">DW4/3-1</strain>
    </source>
</reference>
<dbReference type="KEGG" id="sur:STAUR_0380"/>
<gene>
    <name evidence="2" type="ordered locus">STAUR_0380</name>
</gene>
<dbReference type="EMBL" id="CP002271">
    <property type="protein sequence ID" value="ADO68189.1"/>
    <property type="molecule type" value="Genomic_DNA"/>
</dbReference>
<sequence length="188" mass="20767">MLLQRPVISRGCCSVSRRPRQPHVAPRAERGSVASQPGRRSRLPHRSTPLTTCMASGESKAWISRTTDPANPPSSSPRWRSLRDIRAHVSGRKNVVVRKAELDEPGHEPGTYDLILLSEVEHFFSDREAFLLKLRSALSPTGRIAVTHLRAMQPPLVAAAQAAGYSIASEYDGLPEHYLLFLQPSSSQ</sequence>
<feature type="region of interest" description="Disordered" evidence="1">
    <location>
        <begin position="14"/>
        <end position="79"/>
    </location>
</feature>
<dbReference type="AlphaFoldDB" id="E3FQ79"/>
<dbReference type="SUPFAM" id="SSF53335">
    <property type="entry name" value="S-adenosyl-L-methionine-dependent methyltransferases"/>
    <property type="match status" value="1"/>
</dbReference>
<name>E3FQ79_STIAD</name>
<dbReference type="Proteomes" id="UP000001351">
    <property type="component" value="Chromosome"/>
</dbReference>
<keyword evidence="3" id="KW-1185">Reference proteome</keyword>
<proteinExistence type="predicted"/>
<organism evidence="2 3">
    <name type="scientific">Stigmatella aurantiaca (strain DW4/3-1)</name>
    <dbReference type="NCBI Taxonomy" id="378806"/>
    <lineage>
        <taxon>Bacteria</taxon>
        <taxon>Pseudomonadati</taxon>
        <taxon>Myxococcota</taxon>
        <taxon>Myxococcia</taxon>
        <taxon>Myxococcales</taxon>
        <taxon>Cystobacterineae</taxon>
        <taxon>Archangiaceae</taxon>
        <taxon>Stigmatella</taxon>
    </lineage>
</organism>
<dbReference type="STRING" id="378806.STAUR_0380"/>
<evidence type="ECO:0000313" key="3">
    <source>
        <dbReference type="Proteomes" id="UP000001351"/>
    </source>
</evidence>
<accession>E3FQ79</accession>
<evidence type="ECO:0000256" key="1">
    <source>
        <dbReference type="SAM" id="MobiDB-lite"/>
    </source>
</evidence>
<dbReference type="HOGENOM" id="CLU_1440260_0_0_7"/>
<evidence type="ECO:0000313" key="2">
    <source>
        <dbReference type="EMBL" id="ADO68189.1"/>
    </source>
</evidence>